<accession>A0A6C0AJR1</accession>
<protein>
    <submittedName>
        <fullName evidence="1">Uncharacterized protein</fullName>
    </submittedName>
</protein>
<proteinExistence type="predicted"/>
<sequence>MQYIIKMETPNNLKFKAIVKGILYRKYNLPNSLLSIKCILKKETFNICKENEDGRINSCTDEIEIIKILEDKMPGRIIRPGKRMWYDILVYDYQYDWLPVNIKSTRTSTSDNTGNLAMCVWAYTDEKLDLRKKNTYKNGDMSKILIDKLKKKKYNYNNTKDYYFVVVNKVNPNDIIVNSIKGLTILSSNNNNLPFQVCWNKNRKFTYKNIIKNIEMLLNALQKPKPSWKESFLNDVRKITL</sequence>
<evidence type="ECO:0000313" key="1">
    <source>
        <dbReference type="EMBL" id="QHS80067.1"/>
    </source>
</evidence>
<dbReference type="EMBL" id="MN740675">
    <property type="protein sequence ID" value="QHS80067.1"/>
    <property type="molecule type" value="Genomic_DNA"/>
</dbReference>
<dbReference type="AlphaFoldDB" id="A0A6C0AJR1"/>
<organism evidence="1">
    <name type="scientific">viral metagenome</name>
    <dbReference type="NCBI Taxonomy" id="1070528"/>
    <lineage>
        <taxon>unclassified sequences</taxon>
        <taxon>metagenomes</taxon>
        <taxon>organismal metagenomes</taxon>
    </lineage>
</organism>
<name>A0A6C0AJR1_9ZZZZ</name>
<reference evidence="1" key="1">
    <citation type="journal article" date="2020" name="Nature">
        <title>Giant virus diversity and host interactions through global metagenomics.</title>
        <authorList>
            <person name="Schulz F."/>
            <person name="Roux S."/>
            <person name="Paez-Espino D."/>
            <person name="Jungbluth S."/>
            <person name="Walsh D.A."/>
            <person name="Denef V.J."/>
            <person name="McMahon K.D."/>
            <person name="Konstantinidis K.T."/>
            <person name="Eloe-Fadrosh E.A."/>
            <person name="Kyrpides N.C."/>
            <person name="Woyke T."/>
        </authorList>
    </citation>
    <scope>NUCLEOTIDE SEQUENCE</scope>
    <source>
        <strain evidence="1">GVMAG-S-1039698-54</strain>
    </source>
</reference>